<reference evidence="6" key="1">
    <citation type="journal article" date="2021" name="PeerJ">
        <title>Extensive microbial diversity within the chicken gut microbiome revealed by metagenomics and culture.</title>
        <authorList>
            <person name="Gilroy R."/>
            <person name="Ravi A."/>
            <person name="Getino M."/>
            <person name="Pursley I."/>
            <person name="Horton D.L."/>
            <person name="Alikhan N.F."/>
            <person name="Baker D."/>
            <person name="Gharbi K."/>
            <person name="Hall N."/>
            <person name="Watson M."/>
            <person name="Adriaenssens E.M."/>
            <person name="Foster-Nyarko E."/>
            <person name="Jarju S."/>
            <person name="Secka A."/>
            <person name="Antonio M."/>
            <person name="Oren A."/>
            <person name="Chaudhuri R.R."/>
            <person name="La Ragione R."/>
            <person name="Hildebrand F."/>
            <person name="Pallen M.J."/>
        </authorList>
    </citation>
    <scope>NUCLEOTIDE SEQUENCE</scope>
    <source>
        <strain evidence="6">CHK149-3286</strain>
    </source>
</reference>
<keyword evidence="1" id="KW-0808">Transferase</keyword>
<evidence type="ECO:0000256" key="4">
    <source>
        <dbReference type="ARBA" id="ARBA00022840"/>
    </source>
</evidence>
<keyword evidence="4" id="KW-0067">ATP-binding</keyword>
<accession>A0A921KVA3</accession>
<keyword evidence="2" id="KW-0547">Nucleotide-binding</keyword>
<gene>
    <name evidence="6" type="ORF">K8V85_03570</name>
</gene>
<dbReference type="Gene3D" id="3.40.50.10240">
    <property type="entry name" value="Thiamin pyrophosphokinase, catalytic domain"/>
    <property type="match status" value="1"/>
</dbReference>
<evidence type="ECO:0000256" key="3">
    <source>
        <dbReference type="ARBA" id="ARBA00022777"/>
    </source>
</evidence>
<dbReference type="AlphaFoldDB" id="A0A921KVA3"/>
<dbReference type="InterPro" id="IPR036371">
    <property type="entry name" value="TPK_B1-bd_sf"/>
</dbReference>
<dbReference type="Pfam" id="PF04265">
    <property type="entry name" value="TPK_B1_binding"/>
    <property type="match status" value="1"/>
</dbReference>
<dbReference type="GO" id="GO:0009229">
    <property type="term" value="P:thiamine diphosphate biosynthetic process"/>
    <property type="evidence" value="ECO:0007669"/>
    <property type="project" value="InterPro"/>
</dbReference>
<proteinExistence type="predicted"/>
<reference evidence="6" key="2">
    <citation type="submission" date="2021-09" db="EMBL/GenBank/DDBJ databases">
        <authorList>
            <person name="Gilroy R."/>
        </authorList>
    </citation>
    <scope>NUCLEOTIDE SEQUENCE</scope>
    <source>
        <strain evidence="6">CHK149-3286</strain>
    </source>
</reference>
<name>A0A921KVA3_9STAP</name>
<dbReference type="GO" id="GO:0005524">
    <property type="term" value="F:ATP binding"/>
    <property type="evidence" value="ECO:0007669"/>
    <property type="project" value="UniProtKB-KW"/>
</dbReference>
<evidence type="ECO:0000313" key="6">
    <source>
        <dbReference type="EMBL" id="HJF67369.1"/>
    </source>
</evidence>
<evidence type="ECO:0000259" key="5">
    <source>
        <dbReference type="Pfam" id="PF04265"/>
    </source>
</evidence>
<dbReference type="Proteomes" id="UP000706163">
    <property type="component" value="Unassembled WGS sequence"/>
</dbReference>
<evidence type="ECO:0000256" key="2">
    <source>
        <dbReference type="ARBA" id="ARBA00022741"/>
    </source>
</evidence>
<feature type="domain" description="Thiamin pyrophosphokinase thiamin-binding" evidence="5">
    <location>
        <begin position="3"/>
        <end position="36"/>
    </location>
</feature>
<evidence type="ECO:0000256" key="1">
    <source>
        <dbReference type="ARBA" id="ARBA00022679"/>
    </source>
</evidence>
<dbReference type="InterPro" id="IPR007373">
    <property type="entry name" value="Thiamin_PyroPKinase_B1-bd"/>
</dbReference>
<dbReference type="EMBL" id="DYVT01000041">
    <property type="protein sequence ID" value="HJF67369.1"/>
    <property type="molecule type" value="Genomic_DNA"/>
</dbReference>
<dbReference type="GO" id="GO:0016301">
    <property type="term" value="F:kinase activity"/>
    <property type="evidence" value="ECO:0007669"/>
    <property type="project" value="UniProtKB-KW"/>
</dbReference>
<organism evidence="6 7">
    <name type="scientific">Staphylococcus kloosii</name>
    <dbReference type="NCBI Taxonomy" id="29384"/>
    <lineage>
        <taxon>Bacteria</taxon>
        <taxon>Bacillati</taxon>
        <taxon>Bacillota</taxon>
        <taxon>Bacilli</taxon>
        <taxon>Bacillales</taxon>
        <taxon>Staphylococcaceae</taxon>
        <taxon>Staphylococcus</taxon>
    </lineage>
</organism>
<protein>
    <recommendedName>
        <fullName evidence="5">Thiamin pyrophosphokinase thiamin-binding domain-containing protein</fullName>
    </recommendedName>
</protein>
<comment type="caution">
    <text evidence="6">The sequence shown here is derived from an EMBL/GenBank/DDBJ whole genome shotgun (WGS) entry which is preliminary data.</text>
</comment>
<dbReference type="InterPro" id="IPR036759">
    <property type="entry name" value="TPK_catalytic_sf"/>
</dbReference>
<dbReference type="GO" id="GO:0004788">
    <property type="term" value="F:thiamine diphosphokinase activity"/>
    <property type="evidence" value="ECO:0007669"/>
    <property type="project" value="InterPro"/>
</dbReference>
<evidence type="ECO:0000313" key="7">
    <source>
        <dbReference type="Proteomes" id="UP000706163"/>
    </source>
</evidence>
<dbReference type="GO" id="GO:0030975">
    <property type="term" value="F:thiamine binding"/>
    <property type="evidence" value="ECO:0007669"/>
    <property type="project" value="InterPro"/>
</dbReference>
<dbReference type="SUPFAM" id="SSF63862">
    <property type="entry name" value="Thiamin pyrophosphokinase, substrate-binding domain"/>
    <property type="match status" value="1"/>
</dbReference>
<sequence length="46" mass="5103">MNFKYPLEHQNLEQGSTLTISNELDGQSGVVELHEGAVLMIQSTDK</sequence>
<dbReference type="RefSeq" id="WP_278674718.1">
    <property type="nucleotide sequence ID" value="NZ_DYVT01000041.1"/>
</dbReference>
<keyword evidence="3" id="KW-0418">Kinase</keyword>